<evidence type="ECO:0000313" key="2">
    <source>
        <dbReference type="Proteomes" id="UP000792671"/>
    </source>
</evidence>
<reference evidence="1 2" key="1">
    <citation type="journal article" date="2013" name="J. Virol.">
        <title>New Insights into the Evolution of Entomopoxvirinae from the Complete Genome Sequences of Four Entomopoxviruses Infecting Adoxophyes honmai, Choristoneura biennis, Choristoneura rosaceana, and Mythimna separata.</title>
        <authorList>
            <person name="Theze J."/>
            <person name="Takatsuka J."/>
            <person name="Li Z."/>
            <person name="Gallais J."/>
            <person name="Doucet D."/>
            <person name="Arif B."/>
            <person name="Nakai M."/>
            <person name="Herniou E.A."/>
        </authorList>
    </citation>
    <scope>NUCLEOTIDE SEQUENCE [LARGE SCALE GENOMIC DNA]</scope>
</reference>
<organism evidence="1 2">
    <name type="scientific">Mythimna separata entomopoxvirus 'L'</name>
    <dbReference type="NCBI Taxonomy" id="1293572"/>
    <lineage>
        <taxon>Viruses</taxon>
        <taxon>Varidnaviria</taxon>
        <taxon>Bamfordvirae</taxon>
        <taxon>Nucleocytoviricota</taxon>
        <taxon>Pokkesviricetes</taxon>
        <taxon>Chitovirales</taxon>
        <taxon>Poxviridae</taxon>
        <taxon>Entomopoxvirinae</taxon>
        <taxon>Betaentomopoxvirus</taxon>
        <taxon>Betaentomopoxvirus mseparata</taxon>
        <taxon>Mythimna separata entomopoxvirus</taxon>
    </lineage>
</organism>
<keyword evidence="2" id="KW-1185">Reference proteome</keyword>
<proteinExistence type="predicted"/>
<dbReference type="GeneID" id="15613644"/>
<name>A0A916KQ74_9POXV</name>
<protein>
    <submittedName>
        <fullName evidence="1">Uncharacterized protein</fullName>
    </submittedName>
</protein>
<dbReference type="RefSeq" id="YP_008003539.1">
    <property type="nucleotide sequence ID" value="NC_021246.1"/>
</dbReference>
<dbReference type="EMBL" id="HF679134">
    <property type="protein sequence ID" value="CCU56220.1"/>
    <property type="molecule type" value="Genomic_DNA"/>
</dbReference>
<dbReference type="KEGG" id="vg:15613644"/>
<evidence type="ECO:0000313" key="1">
    <source>
        <dbReference type="EMBL" id="CCU56220.1"/>
    </source>
</evidence>
<dbReference type="Proteomes" id="UP000792671">
    <property type="component" value="Genome"/>
</dbReference>
<gene>
    <name evidence="1" type="ORF">MYSEV_022</name>
</gene>
<accession>A0A916KQ74</accession>
<sequence>MNNIKYNINTLKYIKLIKLHDMLIDELYDINIEEYNIIKNLLKKNELIQNYNKSKIMYTSYTSTHYDYKFKNEYNIKKNTNNYIITENKESQTEYEDIIHPFISLQYVTFKKYIQNENWTEINIKRLIRISAKMLSRAYHGMPYGWLVPQYSMDAMKKIFKCKSAFELVLLAFNLFNEELKIEHNKYFLQALKEKISLYDYYTNQQYLKNINK</sequence>